<dbReference type="CDD" id="cd18791">
    <property type="entry name" value="SF2_C_RHA"/>
    <property type="match status" value="1"/>
</dbReference>
<keyword evidence="8 15" id="KW-0862">Zinc</keyword>
<dbReference type="CDD" id="cd23825">
    <property type="entry name" value="RWD_DHX57"/>
    <property type="match status" value="1"/>
</dbReference>
<dbReference type="FunFam" id="3.40.50.300:FF:000325">
    <property type="entry name" value="ATP-dependent RNA helicase DHX29"/>
    <property type="match status" value="1"/>
</dbReference>
<gene>
    <name evidence="23 24" type="primary">dhx57</name>
</gene>
<dbReference type="Pfam" id="PF00642">
    <property type="entry name" value="zf-CCCH"/>
    <property type="match status" value="1"/>
</dbReference>
<keyword evidence="4" id="KW-0547">Nucleotide-binding</keyword>
<feature type="domain" description="C3H1-type" evidence="18">
    <location>
        <begin position="304"/>
        <end position="332"/>
    </location>
</feature>
<dbReference type="SUPFAM" id="SSF52540">
    <property type="entry name" value="P-loop containing nucleoside triphosphate hydrolases"/>
    <property type="match status" value="1"/>
</dbReference>
<dbReference type="InterPro" id="IPR042615">
    <property type="entry name" value="DHX57_UBA"/>
</dbReference>
<feature type="region of interest" description="Disordered" evidence="16">
    <location>
        <begin position="1"/>
        <end position="100"/>
    </location>
</feature>
<feature type="compositionally biased region" description="Gly residues" evidence="16">
    <location>
        <begin position="12"/>
        <end position="26"/>
    </location>
</feature>
<evidence type="ECO:0000256" key="13">
    <source>
        <dbReference type="ARBA" id="ARBA00071682"/>
    </source>
</evidence>
<evidence type="ECO:0000256" key="14">
    <source>
        <dbReference type="ARBA" id="ARBA00083389"/>
    </source>
</evidence>
<dbReference type="OrthoDB" id="5600252at2759"/>
<evidence type="ECO:0000313" key="22">
    <source>
        <dbReference type="Proteomes" id="UP000008143"/>
    </source>
</evidence>
<comment type="catalytic activity">
    <reaction evidence="11">
        <text>ATP + H2O = ADP + phosphate + H(+)</text>
        <dbReference type="Rhea" id="RHEA:13065"/>
        <dbReference type="ChEBI" id="CHEBI:15377"/>
        <dbReference type="ChEBI" id="CHEBI:15378"/>
        <dbReference type="ChEBI" id="CHEBI:30616"/>
        <dbReference type="ChEBI" id="CHEBI:43474"/>
        <dbReference type="ChEBI" id="CHEBI:456216"/>
        <dbReference type="EC" id="3.6.4.13"/>
    </reaction>
</comment>
<evidence type="ECO:0000256" key="7">
    <source>
        <dbReference type="ARBA" id="ARBA00022806"/>
    </source>
</evidence>
<protein>
    <recommendedName>
        <fullName evidence="13">Putative ATP-dependent RNA helicase DHX57</fullName>
        <ecNumber evidence="2">3.6.4.13</ecNumber>
    </recommendedName>
    <alternativeName>
        <fullName evidence="14">DEAH box protein 57</fullName>
    </alternativeName>
</protein>
<keyword evidence="22" id="KW-1185">Reference proteome</keyword>
<evidence type="ECO:0000259" key="20">
    <source>
        <dbReference type="PROSITE" id="PS51194"/>
    </source>
</evidence>
<dbReference type="GO" id="GO:0016787">
    <property type="term" value="F:hydrolase activity"/>
    <property type="evidence" value="ECO:0007669"/>
    <property type="project" value="UniProtKB-KW"/>
</dbReference>
<evidence type="ECO:0000259" key="19">
    <source>
        <dbReference type="PROSITE" id="PS51192"/>
    </source>
</evidence>
<reference evidence="23" key="3">
    <citation type="submission" date="2025-04" db="UniProtKB">
        <authorList>
            <consortium name="RefSeq"/>
        </authorList>
    </citation>
    <scope>IDENTIFICATION</scope>
</reference>
<dbReference type="Pfam" id="PF04408">
    <property type="entry name" value="WHD_HA2"/>
    <property type="match status" value="1"/>
</dbReference>
<dbReference type="InterPro" id="IPR036855">
    <property type="entry name" value="Znf_CCCH_sf"/>
</dbReference>
<dbReference type="OMA" id="PERVYVQ"/>
<dbReference type="Gene3D" id="3.40.50.300">
    <property type="entry name" value="P-loop containing nucleotide triphosphate hydrolases"/>
    <property type="match status" value="2"/>
</dbReference>
<dbReference type="SMART" id="SM00356">
    <property type="entry name" value="ZnF_C3H1"/>
    <property type="match status" value="1"/>
</dbReference>
<dbReference type="SMART" id="SM00487">
    <property type="entry name" value="DEXDc"/>
    <property type="match status" value="1"/>
</dbReference>
<feature type="domain" description="UBA" evidence="17">
    <location>
        <begin position="179"/>
        <end position="224"/>
    </location>
</feature>
<keyword evidence="9" id="KW-0067">ATP-binding</keyword>
<evidence type="ECO:0000256" key="12">
    <source>
        <dbReference type="ARBA" id="ARBA00057709"/>
    </source>
</evidence>
<evidence type="ECO:0000313" key="24">
    <source>
        <dbReference type="Xenbase" id="XB-GENE-976876"/>
    </source>
</evidence>
<dbReference type="CDD" id="cd17985">
    <property type="entry name" value="DEXHc_DHX57"/>
    <property type="match status" value="1"/>
</dbReference>
<feature type="region of interest" description="Disordered" evidence="16">
    <location>
        <begin position="135"/>
        <end position="160"/>
    </location>
</feature>
<dbReference type="Pfam" id="PF00270">
    <property type="entry name" value="DEAD"/>
    <property type="match status" value="1"/>
</dbReference>
<feature type="compositionally biased region" description="Acidic residues" evidence="16">
    <location>
        <begin position="135"/>
        <end position="155"/>
    </location>
</feature>
<dbReference type="GO" id="GO:0003723">
    <property type="term" value="F:RNA binding"/>
    <property type="evidence" value="ECO:0000318"/>
    <property type="project" value="GO_Central"/>
</dbReference>
<dbReference type="CDD" id="cd14317">
    <property type="entry name" value="UBA_DHX57"/>
    <property type="match status" value="1"/>
</dbReference>
<keyword evidence="3 15" id="KW-0479">Metal-binding</keyword>
<reference evidence="23" key="1">
    <citation type="journal article" date="2002" name="Dev. Dyn.">
        <title>Genetic and genomic tools for Xenopus research: The NIH Xenopus initiative.</title>
        <authorList>
            <person name="Klein S.L."/>
            <person name="Strausberg R.L."/>
            <person name="Wagner L."/>
            <person name="Pontius J."/>
            <person name="Clifton S.W."/>
            <person name="Richardson P."/>
        </authorList>
    </citation>
    <scope>NUCLEOTIDE SEQUENCE</scope>
</reference>
<dbReference type="PROSITE" id="PS51192">
    <property type="entry name" value="HELICASE_ATP_BIND_1"/>
    <property type="match status" value="1"/>
</dbReference>
<dbReference type="InterPro" id="IPR014001">
    <property type="entry name" value="Helicase_ATP-bd"/>
</dbReference>
<evidence type="ECO:0000313" key="21">
    <source>
        <dbReference type="EMBL" id="AAI66336.1"/>
    </source>
</evidence>
<dbReference type="InterPro" id="IPR006575">
    <property type="entry name" value="RWD_dom"/>
</dbReference>
<feature type="domain" description="Helicase C-terminal" evidence="20">
    <location>
        <begin position="847"/>
        <end position="1027"/>
    </location>
</feature>
<evidence type="ECO:0000256" key="9">
    <source>
        <dbReference type="ARBA" id="ARBA00022840"/>
    </source>
</evidence>
<dbReference type="InterPro" id="IPR000571">
    <property type="entry name" value="Znf_CCCH"/>
</dbReference>
<dbReference type="PROSITE" id="PS50030">
    <property type="entry name" value="UBA"/>
    <property type="match status" value="1"/>
</dbReference>
<evidence type="ECO:0000256" key="8">
    <source>
        <dbReference type="ARBA" id="ARBA00022833"/>
    </source>
</evidence>
<evidence type="ECO:0000256" key="15">
    <source>
        <dbReference type="PROSITE-ProRule" id="PRU00723"/>
    </source>
</evidence>
<dbReference type="CTD" id="90957"/>
<feature type="region of interest" description="Disordered" evidence="16">
    <location>
        <begin position="761"/>
        <end position="781"/>
    </location>
</feature>
<dbReference type="Pfam" id="PF00271">
    <property type="entry name" value="Helicase_C"/>
    <property type="match status" value="1"/>
</dbReference>
<feature type="zinc finger region" description="C3H1-type" evidence="15">
    <location>
        <begin position="304"/>
        <end position="332"/>
    </location>
</feature>
<dbReference type="GO" id="GO:0008270">
    <property type="term" value="F:zinc ion binding"/>
    <property type="evidence" value="ECO:0007669"/>
    <property type="project" value="UniProtKB-KW"/>
</dbReference>
<dbReference type="InterPro" id="IPR001650">
    <property type="entry name" value="Helicase_C-like"/>
</dbReference>
<evidence type="ECO:0000259" key="18">
    <source>
        <dbReference type="PROSITE" id="PS50103"/>
    </source>
</evidence>
<proteinExistence type="evidence at transcript level"/>
<dbReference type="GO" id="GO:0004386">
    <property type="term" value="F:helicase activity"/>
    <property type="evidence" value="ECO:0000318"/>
    <property type="project" value="GO_Central"/>
</dbReference>
<dbReference type="FunFam" id="1.20.120.1080:FF:000002">
    <property type="entry name" value="Putative ATP-dependent RNA helicase DHX36"/>
    <property type="match status" value="1"/>
</dbReference>
<dbReference type="InterPro" id="IPR048333">
    <property type="entry name" value="HA2_WH"/>
</dbReference>
<reference evidence="21" key="2">
    <citation type="submission" date="2008-04" db="EMBL/GenBank/DDBJ databases">
        <authorList>
            <consortium name="NIH - Xenopus Gene Collection (XGC) project"/>
        </authorList>
    </citation>
    <scope>NUCLEOTIDE SEQUENCE [LARGE SCALE MRNA]</scope>
    <source>
        <tissue evidence="21">Embryo</tissue>
    </source>
</reference>
<feature type="compositionally biased region" description="Low complexity" evidence="16">
    <location>
        <begin position="76"/>
        <end position="87"/>
    </location>
</feature>
<dbReference type="RefSeq" id="NP_001163976.1">
    <property type="nucleotide sequence ID" value="NM_001170505.1"/>
</dbReference>
<dbReference type="PROSITE" id="PS51194">
    <property type="entry name" value="HELICASE_CTER"/>
    <property type="match status" value="1"/>
</dbReference>
<feature type="domain" description="Helicase ATP-binding" evidence="19">
    <location>
        <begin position="567"/>
        <end position="734"/>
    </location>
</feature>
<evidence type="ECO:0000256" key="3">
    <source>
        <dbReference type="ARBA" id="ARBA00022723"/>
    </source>
</evidence>
<dbReference type="SUPFAM" id="SSF90229">
    <property type="entry name" value="CCCH zinc finger"/>
    <property type="match status" value="1"/>
</dbReference>
<dbReference type="InterPro" id="IPR015940">
    <property type="entry name" value="UBA"/>
</dbReference>
<evidence type="ECO:0000313" key="23">
    <source>
        <dbReference type="RefSeq" id="NP_001163976.1"/>
    </source>
</evidence>
<dbReference type="PROSITE" id="PS50103">
    <property type="entry name" value="ZF_C3H1"/>
    <property type="match status" value="1"/>
</dbReference>
<dbReference type="GeneID" id="100124795"/>
<dbReference type="Pfam" id="PF21010">
    <property type="entry name" value="HA2_C"/>
    <property type="match status" value="1"/>
</dbReference>
<evidence type="ECO:0000256" key="4">
    <source>
        <dbReference type="ARBA" id="ARBA00022741"/>
    </source>
</evidence>
<dbReference type="GO" id="GO:0003724">
    <property type="term" value="F:RNA helicase activity"/>
    <property type="evidence" value="ECO:0007669"/>
    <property type="project" value="UniProtKB-EC"/>
</dbReference>
<dbReference type="Gene3D" id="4.10.1000.10">
    <property type="entry name" value="Zinc finger, CCCH-type"/>
    <property type="match status" value="1"/>
</dbReference>
<dbReference type="AlphaFoldDB" id="B2GUM4"/>
<accession>B2GUM4</accession>
<dbReference type="SMART" id="SM00847">
    <property type="entry name" value="HA2"/>
    <property type="match status" value="1"/>
</dbReference>
<evidence type="ECO:0000256" key="10">
    <source>
        <dbReference type="ARBA" id="ARBA00023054"/>
    </source>
</evidence>
<feature type="region of interest" description="Disordered" evidence="16">
    <location>
        <begin position="462"/>
        <end position="493"/>
    </location>
</feature>
<dbReference type="AGR" id="Xenbase:XB-GENE-976876"/>
<evidence type="ECO:0000256" key="16">
    <source>
        <dbReference type="SAM" id="MobiDB-lite"/>
    </source>
</evidence>
<dbReference type="KEGG" id="xtr:100124795"/>
<sequence>MDFPVRRKGKPNKGGGGKRQGGGRGGGSKRGRSRPQAGGGGGGGGGSRKCSSKAWDEGDDVCFSSRPMRTLNCQQPSRLSSRPRSNPVASTPLQTLHMTTENQERVKALLRDLQGQDLDAEIDDVGSEVEDQYDCLGSEDEDKGNSDEEEEEEESFNYWSSHPELQEAENLSPGTPVGLLPEAVISPFAVGKLSRYGFDKERCMNTLRSHDSDVGVSLEYLLQQCLSETFGIRTKTQRMASDFTVEECLERRQEEAFVLQSICGEKFVERIPNKVWTVGLEMDYLTKRLQKPKKKDSDKDLFQQMPRNICKYYMKGENCRFGSKCRFKHEAPKQNFKDESHLCANGNNNCLYELEVRFPKDNKYPYQAPLLAFYSVNENLSMGCRLHITEYLYEKALNIAQTSDPAVYTLVSCLEDEDEIVKLLANTHHKYSIPPPLLLTATSDTRKNPVITINKPVAPDKPSLLSYPSGARKGQKPIKMDISKPNDTDEDSLDDLESESVLVENESYANLKKKQAKKYSFNSNKAVAAENAKICKHYRAKKTTRNYQSMLEERQKLPAWQKQDQILELLSKYQVLVVSGMTGCGKTTQIPQFILDASLKGPPSHVSNIICTQPRRISAISVAERVAQERAERVGISVGYQIRLESVKSAATRLLYCTTGVLLRRLEGDTTLQNVTHVVVDEVHERTEESDFLLLVLKDVMVLRPDLKIILMSATLNAELFSCYFQDCPVLHIPGRTFPVDQYFLEDAIAKTRYVLEDGSPYQRSSKQLPGPDSARGKKGNSYNELLDELEQQISSSLRIQDSKIVKDSVPDQQLNVKELSVRYNGISKSVIKTLSSMDLDKINLDLIEALLEWIVNGDHSYPPGAVLVFLPGLAEIKTLYDQLQSNALFNNRRSKRCVIYPLHSSLSSDEQQSVFLKPPPGVTKIIISTNIAETSITIDDVVYVIDSGKMREKRYDPGKSMESLEDTWVSRANAMQRKGRAGRVASGVCFHLFTSHHYQYQLLDQQLPEIQRIPLEQLCLRIKILEMFSECRLDLVFARLIEPPRMESLHASKIRLQDLGALTKEEKLTPLGYHLASLPVDVRIGKLMLFGAIFRCLDPALTIAASLAFKSPFVCPWDKKEEANKKKQEFATANSDHLALLQAYQAWSSVIKESSRAAYQYCRDNFLSVRVLQEIASLK</sequence>
<evidence type="ECO:0000256" key="1">
    <source>
        <dbReference type="ARBA" id="ARBA00008792"/>
    </source>
</evidence>
<keyword evidence="5 15" id="KW-0863">Zinc-finger</keyword>
<feature type="compositionally biased region" description="Polar residues" evidence="16">
    <location>
        <begin position="88"/>
        <end position="100"/>
    </location>
</feature>
<evidence type="ECO:0000259" key="17">
    <source>
        <dbReference type="PROSITE" id="PS50030"/>
    </source>
</evidence>
<dbReference type="GO" id="GO:0005524">
    <property type="term" value="F:ATP binding"/>
    <property type="evidence" value="ECO:0007669"/>
    <property type="project" value="UniProtKB-KW"/>
</dbReference>
<keyword evidence="10" id="KW-0175">Coiled coil</keyword>
<dbReference type="PANTHER" id="PTHR18934">
    <property type="entry name" value="ATP-DEPENDENT RNA HELICASE"/>
    <property type="match status" value="1"/>
</dbReference>
<feature type="compositionally biased region" description="Gly residues" evidence="16">
    <location>
        <begin position="37"/>
        <end position="47"/>
    </location>
</feature>
<feature type="compositionally biased region" description="Basic and acidic residues" evidence="16">
    <location>
        <begin position="478"/>
        <end position="487"/>
    </location>
</feature>
<feature type="compositionally biased region" description="Basic residues" evidence="16">
    <location>
        <begin position="1"/>
        <end position="11"/>
    </location>
</feature>
<dbReference type="Gene3D" id="1.20.120.1080">
    <property type="match status" value="1"/>
</dbReference>
<comment type="similarity">
    <text evidence="1">Belongs to the DEAD box helicase family. DEAH subfamily.</text>
</comment>
<dbReference type="PANTHER" id="PTHR18934:SF145">
    <property type="entry name" value="ATP-DEPENDENT RNA HELICASE DHX57-RELATED"/>
    <property type="match status" value="1"/>
</dbReference>
<name>B2GUM4_XENTR</name>
<dbReference type="SMART" id="SM00490">
    <property type="entry name" value="HELICc"/>
    <property type="match status" value="1"/>
</dbReference>
<dbReference type="InterPro" id="IPR027417">
    <property type="entry name" value="P-loop_NTPase"/>
</dbReference>
<dbReference type="EMBL" id="BC166336">
    <property type="protein sequence ID" value="AAI66336.1"/>
    <property type="molecule type" value="mRNA"/>
</dbReference>
<keyword evidence="6" id="KW-0378">Hydrolase</keyword>
<organism evidence="21">
    <name type="scientific">Xenopus tropicalis</name>
    <name type="common">Western clawed frog</name>
    <name type="synonym">Silurana tropicalis</name>
    <dbReference type="NCBI Taxonomy" id="8364"/>
    <lineage>
        <taxon>Eukaryota</taxon>
        <taxon>Metazoa</taxon>
        <taxon>Chordata</taxon>
        <taxon>Craniata</taxon>
        <taxon>Vertebrata</taxon>
        <taxon>Euteleostomi</taxon>
        <taxon>Amphibia</taxon>
        <taxon>Batrachia</taxon>
        <taxon>Anura</taxon>
        <taxon>Pipoidea</taxon>
        <taxon>Pipidae</taxon>
        <taxon>Xenopodinae</taxon>
        <taxon>Xenopus</taxon>
        <taxon>Silurana</taxon>
    </lineage>
</organism>
<evidence type="ECO:0000256" key="2">
    <source>
        <dbReference type="ARBA" id="ARBA00012552"/>
    </source>
</evidence>
<evidence type="ECO:0000256" key="6">
    <source>
        <dbReference type="ARBA" id="ARBA00022801"/>
    </source>
</evidence>
<dbReference type="Pfam" id="PF05773">
    <property type="entry name" value="RWD"/>
    <property type="match status" value="1"/>
</dbReference>
<dbReference type="EC" id="3.6.4.13" evidence="2"/>
<evidence type="ECO:0000256" key="11">
    <source>
        <dbReference type="ARBA" id="ARBA00047984"/>
    </source>
</evidence>
<dbReference type="Xenbase" id="XB-GENE-976876">
    <property type="gene designation" value="dhx57"/>
</dbReference>
<dbReference type="Proteomes" id="UP000008143">
    <property type="component" value="Chromosome 5"/>
</dbReference>
<dbReference type="InterPro" id="IPR011545">
    <property type="entry name" value="DEAD/DEAH_box_helicase_dom"/>
</dbReference>
<comment type="function">
    <text evidence="12">Probable ATP-binding RNA helicase.</text>
</comment>
<dbReference type="FunFam" id="3.40.50.300:FF:000284">
    <property type="entry name" value="probable ATP-dependent RNA helicase YTHDC2"/>
    <property type="match status" value="1"/>
</dbReference>
<evidence type="ECO:0000256" key="5">
    <source>
        <dbReference type="ARBA" id="ARBA00022771"/>
    </source>
</evidence>
<dbReference type="InterPro" id="IPR007502">
    <property type="entry name" value="Helicase-assoc_dom"/>
</dbReference>
<keyword evidence="7 23" id="KW-0347">Helicase</keyword>